<feature type="compositionally biased region" description="Polar residues" evidence="1">
    <location>
        <begin position="143"/>
        <end position="153"/>
    </location>
</feature>
<feature type="region of interest" description="Disordered" evidence="1">
    <location>
        <begin position="127"/>
        <end position="502"/>
    </location>
</feature>
<dbReference type="AlphaFoldDB" id="A0A0C3QDW6"/>
<sequence>MPWVLPLTQPWLPVYAFWSGSKAECHPMAAYPNPLILFVPRLSSGEYRSLTASLTSPPIAPLILSRCHPSSATPTWFLIVPPPVKQFTARSPPLKWLDSSQTTALIGNLRLGDGVKYFMLEVEDWTQPAPQATSPRSPEASRPGQQRANSLSGSILPARSSPSNGTKARLVGRSVSDGGTVQGRLNGVDRTVGAGKSGPGEARTEPSAGVPPIAEKDTDTDDPKEGSSSKGLPVSSVGNRTSATTKNASPSPPSSPPTIRASTSLLSTSLRQPLPRPFNDSDDEDDRSQPLRHSMHSLARSPPGPFIPLLDPIIQGQRAPSPKRSTPNTAGLGRTSTSLVPSTPTTPTAEVSKVFVEGGTSPRLDKGKGKELPPSTTNTSTATGTPSTPSVQHSPRLGARADLPAPSLPPSVKQSKNQPPLSSSPLRVSRLAGESPSPSSSSTRSRARLSATPLAVPFSGRAQSGLAGNKRPLSVGMPGGFDQAMLSTSPPSASNPLTRDTNASVSNISKARASVAVISELESDPSTSTTLQPRTTGLSSVSENELNTEPSSTRPSENVSEAATSQPGGSSNLRGLNGGKGQRVETEEARAGGGGGLTSVARNVGNANTQTERRRTTSMMGTAAGGWLGGWGATFGRRSATRPTTSDNGGGDAGGVAALLKRYNEGT</sequence>
<feature type="compositionally biased region" description="Low complexity" evidence="1">
    <location>
        <begin position="373"/>
        <end position="390"/>
    </location>
</feature>
<feature type="region of interest" description="Disordered" evidence="1">
    <location>
        <begin position="520"/>
        <end position="655"/>
    </location>
</feature>
<feature type="compositionally biased region" description="Low complexity" evidence="1">
    <location>
        <begin position="335"/>
        <end position="348"/>
    </location>
</feature>
<proteinExistence type="predicted"/>
<reference evidence="3" key="2">
    <citation type="submission" date="2015-01" db="EMBL/GenBank/DDBJ databases">
        <title>Evolutionary Origins and Diversification of the Mycorrhizal Mutualists.</title>
        <authorList>
            <consortium name="DOE Joint Genome Institute"/>
            <consortium name="Mycorrhizal Genomics Consortium"/>
            <person name="Kohler A."/>
            <person name="Kuo A."/>
            <person name="Nagy L.G."/>
            <person name="Floudas D."/>
            <person name="Copeland A."/>
            <person name="Barry K.W."/>
            <person name="Cichocki N."/>
            <person name="Veneault-Fourrey C."/>
            <person name="LaButti K."/>
            <person name="Lindquist E.A."/>
            <person name="Lipzen A."/>
            <person name="Lundell T."/>
            <person name="Morin E."/>
            <person name="Murat C."/>
            <person name="Riley R."/>
            <person name="Ohm R."/>
            <person name="Sun H."/>
            <person name="Tunlid A."/>
            <person name="Henrissat B."/>
            <person name="Grigoriev I.V."/>
            <person name="Hibbett D.S."/>
            <person name="Martin F."/>
        </authorList>
    </citation>
    <scope>NUCLEOTIDE SEQUENCE [LARGE SCALE GENOMIC DNA]</scope>
    <source>
        <strain evidence="3">MUT 4182</strain>
    </source>
</reference>
<evidence type="ECO:0000313" key="2">
    <source>
        <dbReference type="EMBL" id="KIO23094.1"/>
    </source>
</evidence>
<feature type="compositionally biased region" description="Basic and acidic residues" evidence="1">
    <location>
        <begin position="214"/>
        <end position="227"/>
    </location>
</feature>
<protein>
    <submittedName>
        <fullName evidence="2">Uncharacterized protein</fullName>
    </submittedName>
</protein>
<feature type="compositionally biased region" description="Polar residues" evidence="1">
    <location>
        <begin position="228"/>
        <end position="240"/>
    </location>
</feature>
<feature type="compositionally biased region" description="Low complexity" evidence="1">
    <location>
        <begin position="419"/>
        <end position="453"/>
    </location>
</feature>
<dbReference type="EMBL" id="KN823093">
    <property type="protein sequence ID" value="KIO23094.1"/>
    <property type="molecule type" value="Genomic_DNA"/>
</dbReference>
<feature type="compositionally biased region" description="Gly residues" evidence="1">
    <location>
        <begin position="623"/>
        <end position="633"/>
    </location>
</feature>
<organism evidence="2 3">
    <name type="scientific">Tulasnella calospora MUT 4182</name>
    <dbReference type="NCBI Taxonomy" id="1051891"/>
    <lineage>
        <taxon>Eukaryota</taxon>
        <taxon>Fungi</taxon>
        <taxon>Dikarya</taxon>
        <taxon>Basidiomycota</taxon>
        <taxon>Agaricomycotina</taxon>
        <taxon>Agaricomycetes</taxon>
        <taxon>Cantharellales</taxon>
        <taxon>Tulasnellaceae</taxon>
        <taxon>Tulasnella</taxon>
    </lineage>
</organism>
<dbReference type="OrthoDB" id="10490531at2759"/>
<evidence type="ECO:0000313" key="3">
    <source>
        <dbReference type="Proteomes" id="UP000054248"/>
    </source>
</evidence>
<feature type="compositionally biased region" description="Low complexity" evidence="1">
    <location>
        <begin position="257"/>
        <end position="273"/>
    </location>
</feature>
<feature type="compositionally biased region" description="Polar residues" evidence="1">
    <location>
        <begin position="524"/>
        <end position="567"/>
    </location>
</feature>
<name>A0A0C3QDW6_9AGAM</name>
<keyword evidence="3" id="KW-1185">Reference proteome</keyword>
<gene>
    <name evidence="2" type="ORF">M407DRAFT_27422</name>
</gene>
<reference evidence="2 3" key="1">
    <citation type="submission" date="2014-04" db="EMBL/GenBank/DDBJ databases">
        <authorList>
            <consortium name="DOE Joint Genome Institute"/>
            <person name="Kuo A."/>
            <person name="Girlanda M."/>
            <person name="Perotto S."/>
            <person name="Kohler A."/>
            <person name="Nagy L.G."/>
            <person name="Floudas D."/>
            <person name="Copeland A."/>
            <person name="Barry K.W."/>
            <person name="Cichocki N."/>
            <person name="Veneault-Fourrey C."/>
            <person name="LaButti K."/>
            <person name="Lindquist E.A."/>
            <person name="Lipzen A."/>
            <person name="Lundell T."/>
            <person name="Morin E."/>
            <person name="Murat C."/>
            <person name="Sun H."/>
            <person name="Tunlid A."/>
            <person name="Henrissat B."/>
            <person name="Grigoriev I.V."/>
            <person name="Hibbett D.S."/>
            <person name="Martin F."/>
            <person name="Nordberg H.P."/>
            <person name="Cantor M.N."/>
            <person name="Hua S.X."/>
        </authorList>
    </citation>
    <scope>NUCLEOTIDE SEQUENCE [LARGE SCALE GENOMIC DNA]</scope>
    <source>
        <strain evidence="2 3">MUT 4182</strain>
    </source>
</reference>
<accession>A0A0C3QDW6</accession>
<dbReference type="Proteomes" id="UP000054248">
    <property type="component" value="Unassembled WGS sequence"/>
</dbReference>
<dbReference type="HOGENOM" id="CLU_411715_0_0_1"/>
<feature type="compositionally biased region" description="Polar residues" evidence="1">
    <location>
        <begin position="485"/>
        <end position="502"/>
    </location>
</feature>
<evidence type="ECO:0000256" key="1">
    <source>
        <dbReference type="SAM" id="MobiDB-lite"/>
    </source>
</evidence>